<accession>A0ACB8UGF4</accession>
<protein>
    <submittedName>
        <fullName evidence="1">HAD hydrolase subfamily IA REG-2-like protein</fullName>
    </submittedName>
</protein>
<dbReference type="Proteomes" id="UP001055072">
    <property type="component" value="Unassembled WGS sequence"/>
</dbReference>
<evidence type="ECO:0000313" key="2">
    <source>
        <dbReference type="Proteomes" id="UP001055072"/>
    </source>
</evidence>
<evidence type="ECO:0000313" key="1">
    <source>
        <dbReference type="EMBL" id="KAI0093338.1"/>
    </source>
</evidence>
<proteinExistence type="predicted"/>
<dbReference type="EMBL" id="MU274902">
    <property type="protein sequence ID" value="KAI0093338.1"/>
    <property type="molecule type" value="Genomic_DNA"/>
</dbReference>
<name>A0ACB8UGF4_9APHY</name>
<keyword evidence="2" id="KW-1185">Reference proteome</keyword>
<gene>
    <name evidence="1" type="ORF">BDY19DRAFT_923328</name>
</gene>
<reference evidence="1" key="1">
    <citation type="journal article" date="2021" name="Environ. Microbiol.">
        <title>Gene family expansions and transcriptome signatures uncover fungal adaptations to wood decay.</title>
        <authorList>
            <person name="Hage H."/>
            <person name="Miyauchi S."/>
            <person name="Viragh M."/>
            <person name="Drula E."/>
            <person name="Min B."/>
            <person name="Chaduli D."/>
            <person name="Navarro D."/>
            <person name="Favel A."/>
            <person name="Norest M."/>
            <person name="Lesage-Meessen L."/>
            <person name="Balint B."/>
            <person name="Merenyi Z."/>
            <person name="de Eugenio L."/>
            <person name="Morin E."/>
            <person name="Martinez A.T."/>
            <person name="Baldrian P."/>
            <person name="Stursova M."/>
            <person name="Martinez M.J."/>
            <person name="Novotny C."/>
            <person name="Magnuson J.K."/>
            <person name="Spatafora J.W."/>
            <person name="Maurice S."/>
            <person name="Pangilinan J."/>
            <person name="Andreopoulos W."/>
            <person name="LaButti K."/>
            <person name="Hundley H."/>
            <person name="Na H."/>
            <person name="Kuo A."/>
            <person name="Barry K."/>
            <person name="Lipzen A."/>
            <person name="Henrissat B."/>
            <person name="Riley R."/>
            <person name="Ahrendt S."/>
            <person name="Nagy L.G."/>
            <person name="Grigoriev I.V."/>
            <person name="Martin F."/>
            <person name="Rosso M.N."/>
        </authorList>
    </citation>
    <scope>NUCLEOTIDE SEQUENCE</scope>
    <source>
        <strain evidence="1">CBS 384.51</strain>
    </source>
</reference>
<sequence>MTKTRLVLFDAFSTLLVPRLPVYVQYSQTFKPYLGTLEPSAIKTSFKAALRQLQMDNPAYKSGAEAWWGEVVRRTAIGAGADPADVDKHLGKIVPRLLTRFSSKEGYRLFDDSLPCLRDLKELDVRTGLVSNTDSRMHLVIGDLGIASYLDPVLLSEEQGVEKPSKEIFQRACHIAGVQLDEVLHVGDELKADYYGAKKVGISALLVRRRGADGENEMKEDEEDLSRVDVVSGLGEVVEWVKQKNNA</sequence>
<organism evidence="1 2">
    <name type="scientific">Irpex rosettiformis</name>
    <dbReference type="NCBI Taxonomy" id="378272"/>
    <lineage>
        <taxon>Eukaryota</taxon>
        <taxon>Fungi</taxon>
        <taxon>Dikarya</taxon>
        <taxon>Basidiomycota</taxon>
        <taxon>Agaricomycotina</taxon>
        <taxon>Agaricomycetes</taxon>
        <taxon>Polyporales</taxon>
        <taxon>Irpicaceae</taxon>
        <taxon>Irpex</taxon>
    </lineage>
</organism>
<comment type="caution">
    <text evidence="1">The sequence shown here is derived from an EMBL/GenBank/DDBJ whole genome shotgun (WGS) entry which is preliminary data.</text>
</comment>